<evidence type="ECO:0000313" key="6">
    <source>
        <dbReference type="Proteomes" id="UP000321425"/>
    </source>
</evidence>
<dbReference type="GO" id="GO:0016791">
    <property type="term" value="F:phosphatase activity"/>
    <property type="evidence" value="ECO:0007669"/>
    <property type="project" value="TreeGrafter"/>
</dbReference>
<feature type="binding site" evidence="2">
    <location>
        <begin position="85"/>
        <end position="88"/>
    </location>
    <ligand>
        <name>substrate</name>
    </ligand>
</feature>
<feature type="binding site" evidence="2">
    <location>
        <position position="59"/>
    </location>
    <ligand>
        <name>substrate</name>
    </ligand>
</feature>
<dbReference type="GO" id="GO:0005737">
    <property type="term" value="C:cytoplasm"/>
    <property type="evidence" value="ECO:0007669"/>
    <property type="project" value="TreeGrafter"/>
</dbReference>
<name>A0A1H7U887_9LACT</name>
<dbReference type="Gene3D" id="3.40.50.1240">
    <property type="entry name" value="Phosphoglycerate mutase-like"/>
    <property type="match status" value="1"/>
</dbReference>
<keyword evidence="6" id="KW-1185">Reference proteome</keyword>
<dbReference type="EMBL" id="FOBL01000016">
    <property type="protein sequence ID" value="SEL93213.1"/>
    <property type="molecule type" value="Genomic_DNA"/>
</dbReference>
<protein>
    <submittedName>
        <fullName evidence="3 4">Phosphoglycerate mutase</fullName>
    </submittedName>
</protein>
<feature type="active site" description="Proton donor/acceptor" evidence="1">
    <location>
        <position position="85"/>
    </location>
</feature>
<dbReference type="Pfam" id="PF00300">
    <property type="entry name" value="His_Phos_1"/>
    <property type="match status" value="1"/>
</dbReference>
<dbReference type="OrthoDB" id="9782128at2"/>
<dbReference type="CDD" id="cd07067">
    <property type="entry name" value="HP_PGM_like"/>
    <property type="match status" value="1"/>
</dbReference>
<evidence type="ECO:0000313" key="3">
    <source>
        <dbReference type="EMBL" id="GEK89608.1"/>
    </source>
</evidence>
<gene>
    <name evidence="3" type="primary">gpmB</name>
    <name evidence="3" type="ORF">APU01nite_16470</name>
    <name evidence="4" type="ORF">SAMN04488100_11626</name>
</gene>
<dbReference type="InterPro" id="IPR029033">
    <property type="entry name" value="His_PPase_superfam"/>
</dbReference>
<dbReference type="STRING" id="426703.SAMN04488100_11626"/>
<dbReference type="RefSeq" id="WP_091488292.1">
    <property type="nucleotide sequence ID" value="NZ_BJUX01000019.1"/>
</dbReference>
<dbReference type="SMART" id="SM00855">
    <property type="entry name" value="PGAM"/>
    <property type="match status" value="1"/>
</dbReference>
<organism evidence="4 5">
    <name type="scientific">Alkalibacterium putridalgicola</name>
    <dbReference type="NCBI Taxonomy" id="426703"/>
    <lineage>
        <taxon>Bacteria</taxon>
        <taxon>Bacillati</taxon>
        <taxon>Bacillota</taxon>
        <taxon>Bacilli</taxon>
        <taxon>Lactobacillales</taxon>
        <taxon>Carnobacteriaceae</taxon>
        <taxon>Alkalibacterium</taxon>
    </lineage>
</organism>
<dbReference type="SUPFAM" id="SSF53254">
    <property type="entry name" value="Phosphoglycerate mutase-like"/>
    <property type="match status" value="1"/>
</dbReference>
<evidence type="ECO:0000256" key="2">
    <source>
        <dbReference type="PIRSR" id="PIRSR613078-2"/>
    </source>
</evidence>
<dbReference type="InterPro" id="IPR013078">
    <property type="entry name" value="His_Pase_superF_clade-1"/>
</dbReference>
<reference evidence="4 5" key="1">
    <citation type="submission" date="2016-10" db="EMBL/GenBank/DDBJ databases">
        <authorList>
            <person name="de Groot N.N."/>
        </authorList>
    </citation>
    <scope>NUCLEOTIDE SEQUENCE [LARGE SCALE GENOMIC DNA]</scope>
    <source>
        <strain evidence="4 5">DSM 19182</strain>
    </source>
</reference>
<dbReference type="AlphaFoldDB" id="A0A1H7U887"/>
<proteinExistence type="predicted"/>
<dbReference type="EMBL" id="BJUX01000019">
    <property type="protein sequence ID" value="GEK89608.1"/>
    <property type="molecule type" value="Genomic_DNA"/>
</dbReference>
<dbReference type="PANTHER" id="PTHR48100">
    <property type="entry name" value="BROAD-SPECIFICITY PHOSPHATASE YOR283W-RELATED"/>
    <property type="match status" value="1"/>
</dbReference>
<feature type="active site" description="Tele-phosphohistidine intermediate" evidence="1">
    <location>
        <position position="9"/>
    </location>
</feature>
<dbReference type="Proteomes" id="UP000198548">
    <property type="component" value="Unassembled WGS sequence"/>
</dbReference>
<dbReference type="PANTHER" id="PTHR48100:SF1">
    <property type="entry name" value="HISTIDINE PHOSPHATASE FAMILY PROTEIN-RELATED"/>
    <property type="match status" value="1"/>
</dbReference>
<evidence type="ECO:0000313" key="4">
    <source>
        <dbReference type="EMBL" id="SEL93213.1"/>
    </source>
</evidence>
<accession>A0A1H7U887</accession>
<dbReference type="Proteomes" id="UP000321425">
    <property type="component" value="Unassembled WGS sequence"/>
</dbReference>
<feature type="binding site" evidence="2">
    <location>
        <begin position="8"/>
        <end position="15"/>
    </location>
    <ligand>
        <name>substrate</name>
    </ligand>
</feature>
<dbReference type="InterPro" id="IPR050275">
    <property type="entry name" value="PGM_Phosphatase"/>
</dbReference>
<reference evidence="3 6" key="2">
    <citation type="submission" date="2019-07" db="EMBL/GenBank/DDBJ databases">
        <title>Whole genome shotgun sequence of Alkalibacterium putridalgicola NBRC 103243.</title>
        <authorList>
            <person name="Hosoyama A."/>
            <person name="Uohara A."/>
            <person name="Ohji S."/>
            <person name="Ichikawa N."/>
        </authorList>
    </citation>
    <scope>NUCLEOTIDE SEQUENCE [LARGE SCALE GENOMIC DNA]</scope>
    <source>
        <strain evidence="3 6">NBRC 103243</strain>
    </source>
</reference>
<evidence type="ECO:0000256" key="1">
    <source>
        <dbReference type="PIRSR" id="PIRSR613078-1"/>
    </source>
</evidence>
<sequence>MQRLFFVRHGKTELNQGNYVQGGGIDSPLLEESRKDAGKTGEFLNTEGIRHVIVSPQERTVQTAELITKEFTLSYTIDFVEDFKEMKYGDWEGLLIPDIEKQYPTLFHHLRKQPELYDPKTISGETYEQLTARGRKTIQDAIAEYPEEDILFVGHSILIMCTVLSLLGKGVENYRSFPPLNNTSITILNREDGHFTLEKWNGTEHLEKTNE</sequence>
<evidence type="ECO:0000313" key="5">
    <source>
        <dbReference type="Proteomes" id="UP000198548"/>
    </source>
</evidence>